<name>A0A2A6CF01_PRIPA</name>
<dbReference type="EnsemblMetazoa" id="PPA30938.1">
    <property type="protein sequence ID" value="PPA30938.1"/>
    <property type="gene ID" value="WBGene00203803"/>
</dbReference>
<reference evidence="3" key="1">
    <citation type="journal article" date="2008" name="Nat. Genet.">
        <title>The Pristionchus pacificus genome provides a unique perspective on nematode lifestyle and parasitism.</title>
        <authorList>
            <person name="Dieterich C."/>
            <person name="Clifton S.W."/>
            <person name="Schuster L.N."/>
            <person name="Chinwalla A."/>
            <person name="Delehaunty K."/>
            <person name="Dinkelacker I."/>
            <person name="Fulton L."/>
            <person name="Fulton R."/>
            <person name="Godfrey J."/>
            <person name="Minx P."/>
            <person name="Mitreva M."/>
            <person name="Roeseler W."/>
            <person name="Tian H."/>
            <person name="Witte H."/>
            <person name="Yang S.P."/>
            <person name="Wilson R.K."/>
            <person name="Sommer R.J."/>
        </authorList>
    </citation>
    <scope>NUCLEOTIDE SEQUENCE [LARGE SCALE GENOMIC DNA]</scope>
    <source>
        <strain evidence="3">PS312</strain>
    </source>
</reference>
<accession>A0A2A6CF01</accession>
<reference evidence="2" key="2">
    <citation type="submission" date="2022-06" db="UniProtKB">
        <authorList>
            <consortium name="EnsemblMetazoa"/>
        </authorList>
    </citation>
    <scope>IDENTIFICATION</scope>
    <source>
        <strain evidence="2">PS312</strain>
    </source>
</reference>
<evidence type="ECO:0000313" key="3">
    <source>
        <dbReference type="Proteomes" id="UP000005239"/>
    </source>
</evidence>
<dbReference type="Proteomes" id="UP000005239">
    <property type="component" value="Unassembled WGS sequence"/>
</dbReference>
<feature type="region of interest" description="Disordered" evidence="1">
    <location>
        <begin position="128"/>
        <end position="169"/>
    </location>
</feature>
<gene>
    <name evidence="2" type="primary">WBGene00203803</name>
</gene>
<sequence>RRELFLSIFSDGGRFLLIPFAISKQFNETGILIEGRPLSESRLVSLAQRTIFEFGGFDRTGESSTRHASFSTYSGTQTACNSVNNISNCSFDSQSAVQASEMLCKFFTALLLTFVLSNMASAVLGQTTASTDDSTPANAAGSTAGAAPTTTAPPAVPTTAPAPSGGNETTTASASTAAFVLPVAAVFARIF</sequence>
<feature type="compositionally biased region" description="Low complexity" evidence="1">
    <location>
        <begin position="134"/>
        <end position="169"/>
    </location>
</feature>
<protein>
    <submittedName>
        <fullName evidence="2">Uncharacterized protein</fullName>
    </submittedName>
</protein>
<keyword evidence="3" id="KW-1185">Reference proteome</keyword>
<dbReference type="AlphaFoldDB" id="A0A2A6CF01"/>
<evidence type="ECO:0000256" key="1">
    <source>
        <dbReference type="SAM" id="MobiDB-lite"/>
    </source>
</evidence>
<organism evidence="2 3">
    <name type="scientific">Pristionchus pacificus</name>
    <name type="common">Parasitic nematode worm</name>
    <dbReference type="NCBI Taxonomy" id="54126"/>
    <lineage>
        <taxon>Eukaryota</taxon>
        <taxon>Metazoa</taxon>
        <taxon>Ecdysozoa</taxon>
        <taxon>Nematoda</taxon>
        <taxon>Chromadorea</taxon>
        <taxon>Rhabditida</taxon>
        <taxon>Rhabditina</taxon>
        <taxon>Diplogasteromorpha</taxon>
        <taxon>Diplogasteroidea</taxon>
        <taxon>Neodiplogasteridae</taxon>
        <taxon>Pristionchus</taxon>
    </lineage>
</organism>
<accession>A0A8R1UMX5</accession>
<evidence type="ECO:0000313" key="2">
    <source>
        <dbReference type="EnsemblMetazoa" id="PPA30938.1"/>
    </source>
</evidence>
<proteinExistence type="predicted"/>